<dbReference type="InterPro" id="IPR005123">
    <property type="entry name" value="Oxoglu/Fe-dep_dioxygenase_dom"/>
</dbReference>
<keyword evidence="3" id="KW-1185">Reference proteome</keyword>
<organism evidence="2 3">
    <name type="scientific">Pseudomonas phage phiPSA2</name>
    <dbReference type="NCBI Taxonomy" id="1500756"/>
    <lineage>
        <taxon>Viruses</taxon>
        <taxon>Duplodnaviria</taxon>
        <taxon>Heunggongvirae</taxon>
        <taxon>Uroviricota</taxon>
        <taxon>Caudoviricetes</taxon>
        <taxon>Autographivirales</taxon>
        <taxon>Autotranscriptaviridae</taxon>
        <taxon>Studiervirinae</taxon>
        <taxon>Ghunavirus</taxon>
        <taxon>Ghunavirus PSA2</taxon>
    </lineage>
</organism>
<evidence type="ECO:0000313" key="3">
    <source>
        <dbReference type="Proteomes" id="UP000204268"/>
    </source>
</evidence>
<proteinExistence type="predicted"/>
<sequence length="234" mass="25992">MSRVLDHAVTGIASVDKYHPLLREHLPYIKEMAELAETQGPITAACFSESSGFQKFLDDCVVCHAPGVYSVAYLSPRYCAEILKEVKKFPHTVNDEEPEEAQIPEVVFQNEHPVLFEVFRSFWADAGVTLAKVLLGLDPVNLTTCQAAQYVPTGISRGHWHIDQDSDVTLVVALNDDHKGGGTMVYRGPFAPAVEVPQNETGWAMLFCGKTTQHYGIPVIEGERNLLVHWSEIK</sequence>
<evidence type="ECO:0000313" key="2">
    <source>
        <dbReference type="EMBL" id="AHZ94986.1"/>
    </source>
</evidence>
<evidence type="ECO:0000259" key="1">
    <source>
        <dbReference type="PROSITE" id="PS51471"/>
    </source>
</evidence>
<reference evidence="2 3" key="1">
    <citation type="journal article" date="2014" name="J. Basic Microbiol.">
        <title>Isolation and partial characterization of bacteriophages infecting Pseudomonas syringae pv. actinidiae, causal agent of kiwifruit bacterial canker.</title>
        <authorList>
            <person name="Di Lallo G."/>
            <person name="Evangelisti M."/>
            <person name="Mancuso F."/>
            <person name="Ferrante P."/>
            <person name="Marcelletti S."/>
            <person name="Tinari A."/>
            <person name="Superti F."/>
            <person name="Migliore L."/>
            <person name="D'Addabbo P."/>
            <person name="Frezza D."/>
            <person name="Scortichini M."/>
            <person name="Thaller M.C."/>
        </authorList>
    </citation>
    <scope>NUCLEOTIDE SEQUENCE [LARGE SCALE GENOMIC DNA]</scope>
</reference>
<dbReference type="Gene3D" id="2.60.120.620">
    <property type="entry name" value="q2cbj1_9rhob like domain"/>
    <property type="match status" value="1"/>
</dbReference>
<dbReference type="KEGG" id="vg:19685891"/>
<dbReference type="GeneID" id="19685891"/>
<gene>
    <name evidence="2" type="ORF">phiPSA2_05</name>
</gene>
<dbReference type="Proteomes" id="UP000204268">
    <property type="component" value="Segment"/>
</dbReference>
<dbReference type="RefSeq" id="YP_009043233.1">
    <property type="nucleotide sequence ID" value="NC_024362.1"/>
</dbReference>
<protein>
    <recommendedName>
        <fullName evidence="1">Fe2OG dioxygenase domain-containing protein</fullName>
    </recommendedName>
</protein>
<dbReference type="OrthoDB" id="19091at10239"/>
<dbReference type="PROSITE" id="PS51471">
    <property type="entry name" value="FE2OG_OXY"/>
    <property type="match status" value="1"/>
</dbReference>
<name>A0A059VJM4_9CAUD</name>
<feature type="domain" description="Fe2OG dioxygenase" evidence="1">
    <location>
        <begin position="141"/>
        <end position="233"/>
    </location>
</feature>
<dbReference type="SMR" id="A0A059VJM4"/>
<accession>A0A059VJM4</accession>
<dbReference type="EMBL" id="KJ507099">
    <property type="protein sequence ID" value="AHZ94986.1"/>
    <property type="molecule type" value="Genomic_DNA"/>
</dbReference>